<feature type="region of interest" description="Disordered" evidence="2">
    <location>
        <begin position="52"/>
        <end position="73"/>
    </location>
</feature>
<protein>
    <submittedName>
        <fullName evidence="3">Uncharacterized protein</fullName>
    </submittedName>
</protein>
<keyword evidence="1" id="KW-0175">Coiled coil</keyword>
<reference evidence="3" key="1">
    <citation type="journal article" date="2019" name="Sci. Rep.">
        <title>Draft genome of Tanacetum cinerariifolium, the natural source of mosquito coil.</title>
        <authorList>
            <person name="Yamashiro T."/>
            <person name="Shiraishi A."/>
            <person name="Satake H."/>
            <person name="Nakayama K."/>
        </authorList>
    </citation>
    <scope>NUCLEOTIDE SEQUENCE</scope>
</reference>
<dbReference type="AlphaFoldDB" id="A0A699TPZ9"/>
<feature type="coiled-coil region" evidence="1">
    <location>
        <begin position="75"/>
        <end position="102"/>
    </location>
</feature>
<evidence type="ECO:0000313" key="3">
    <source>
        <dbReference type="EMBL" id="GFD11268.1"/>
    </source>
</evidence>
<sequence length="104" mass="11658">VEEEASRTIKLEDLAKLVSNVQPSFKDVDSLEDDLVIIIESDAEEDDGIHATKNVKTKHTSVPKSSSPNSLPTELKNIPLKFNKLTKKLKELKNEVHNLEIELP</sequence>
<name>A0A699TPZ9_TANCI</name>
<evidence type="ECO:0000256" key="1">
    <source>
        <dbReference type="SAM" id="Coils"/>
    </source>
</evidence>
<feature type="non-terminal residue" evidence="3">
    <location>
        <position position="1"/>
    </location>
</feature>
<accession>A0A699TPZ9</accession>
<comment type="caution">
    <text evidence="3">The sequence shown here is derived from an EMBL/GenBank/DDBJ whole genome shotgun (WGS) entry which is preliminary data.</text>
</comment>
<evidence type="ECO:0000256" key="2">
    <source>
        <dbReference type="SAM" id="MobiDB-lite"/>
    </source>
</evidence>
<proteinExistence type="predicted"/>
<dbReference type="EMBL" id="BKCJ011257992">
    <property type="protein sequence ID" value="GFD11268.1"/>
    <property type="molecule type" value="Genomic_DNA"/>
</dbReference>
<feature type="compositionally biased region" description="Polar residues" evidence="2">
    <location>
        <begin position="62"/>
        <end position="72"/>
    </location>
</feature>
<organism evidence="3">
    <name type="scientific">Tanacetum cinerariifolium</name>
    <name type="common">Dalmatian daisy</name>
    <name type="synonym">Chrysanthemum cinerariifolium</name>
    <dbReference type="NCBI Taxonomy" id="118510"/>
    <lineage>
        <taxon>Eukaryota</taxon>
        <taxon>Viridiplantae</taxon>
        <taxon>Streptophyta</taxon>
        <taxon>Embryophyta</taxon>
        <taxon>Tracheophyta</taxon>
        <taxon>Spermatophyta</taxon>
        <taxon>Magnoliopsida</taxon>
        <taxon>eudicotyledons</taxon>
        <taxon>Gunneridae</taxon>
        <taxon>Pentapetalae</taxon>
        <taxon>asterids</taxon>
        <taxon>campanulids</taxon>
        <taxon>Asterales</taxon>
        <taxon>Asteraceae</taxon>
        <taxon>Asteroideae</taxon>
        <taxon>Anthemideae</taxon>
        <taxon>Anthemidinae</taxon>
        <taxon>Tanacetum</taxon>
    </lineage>
</organism>
<gene>
    <name evidence="3" type="ORF">Tci_883237</name>
</gene>